<dbReference type="Proteomes" id="UP000283634">
    <property type="component" value="Unassembled WGS sequence"/>
</dbReference>
<sequence>MLSGLTGGKANVVATTAQRSGANRISEIVFVRWRGVFLFCFFGCHRFWFVCAPMGGAACTAESLERTQLASLFCWVAVLGTCACSVLFGLHALIGQSEATAALVSPSLATGTKQQERVLPLLFRRVLCFSGSGGGASNNFFLQA</sequence>
<dbReference type="RefSeq" id="XP_029234620.1">
    <property type="nucleotide sequence ID" value="XM_029385515.1"/>
</dbReference>
<name>A0A422MYZ0_TRYRA</name>
<dbReference type="GeneID" id="40332721"/>
<reference evidence="2 3" key="1">
    <citation type="journal article" date="2018" name="BMC Genomics">
        <title>Genomic comparison of Trypanosoma conorhini and Trypanosoma rangeli to Trypanosoma cruzi strains of high and low virulence.</title>
        <authorList>
            <person name="Bradwell K.R."/>
            <person name="Koparde V.N."/>
            <person name="Matveyev A.V."/>
            <person name="Serrano M.G."/>
            <person name="Alves J.M."/>
            <person name="Parikh H."/>
            <person name="Huang B."/>
            <person name="Lee V."/>
            <person name="Espinosa-Alvarez O."/>
            <person name="Ortiz P.A."/>
            <person name="Costa-Martins A.G."/>
            <person name="Teixeira M.M."/>
            <person name="Buck G.A."/>
        </authorList>
    </citation>
    <scope>NUCLEOTIDE SEQUENCE [LARGE SCALE GENOMIC DNA]</scope>
    <source>
        <strain evidence="2 3">AM80</strain>
    </source>
</reference>
<gene>
    <name evidence="2" type="ORF">TraAM80_08788</name>
</gene>
<feature type="transmembrane region" description="Helical" evidence="1">
    <location>
        <begin position="29"/>
        <end position="49"/>
    </location>
</feature>
<dbReference type="AlphaFoldDB" id="A0A422MYZ0"/>
<protein>
    <recommendedName>
        <fullName evidence="4">Transmembrane protein</fullName>
    </recommendedName>
</protein>
<keyword evidence="1" id="KW-1133">Transmembrane helix</keyword>
<evidence type="ECO:0008006" key="4">
    <source>
        <dbReference type="Google" id="ProtNLM"/>
    </source>
</evidence>
<evidence type="ECO:0000313" key="2">
    <source>
        <dbReference type="EMBL" id="RNE98409.1"/>
    </source>
</evidence>
<accession>A0A422MYZ0</accession>
<organism evidence="2 3">
    <name type="scientific">Trypanosoma rangeli</name>
    <dbReference type="NCBI Taxonomy" id="5698"/>
    <lineage>
        <taxon>Eukaryota</taxon>
        <taxon>Discoba</taxon>
        <taxon>Euglenozoa</taxon>
        <taxon>Kinetoplastea</taxon>
        <taxon>Metakinetoplastina</taxon>
        <taxon>Trypanosomatida</taxon>
        <taxon>Trypanosomatidae</taxon>
        <taxon>Trypanosoma</taxon>
        <taxon>Herpetosoma</taxon>
    </lineage>
</organism>
<evidence type="ECO:0000313" key="3">
    <source>
        <dbReference type="Proteomes" id="UP000283634"/>
    </source>
</evidence>
<keyword evidence="3" id="KW-1185">Reference proteome</keyword>
<feature type="transmembrane region" description="Helical" evidence="1">
    <location>
        <begin position="69"/>
        <end position="90"/>
    </location>
</feature>
<comment type="caution">
    <text evidence="2">The sequence shown here is derived from an EMBL/GenBank/DDBJ whole genome shotgun (WGS) entry which is preliminary data.</text>
</comment>
<keyword evidence="1" id="KW-0812">Transmembrane</keyword>
<keyword evidence="1" id="KW-0472">Membrane</keyword>
<proteinExistence type="predicted"/>
<dbReference type="EMBL" id="MKGL01000466">
    <property type="protein sequence ID" value="RNE98409.1"/>
    <property type="molecule type" value="Genomic_DNA"/>
</dbReference>
<evidence type="ECO:0000256" key="1">
    <source>
        <dbReference type="SAM" id="Phobius"/>
    </source>
</evidence>